<evidence type="ECO:0000256" key="5">
    <source>
        <dbReference type="SAM" id="Phobius"/>
    </source>
</evidence>
<gene>
    <name evidence="7" type="ORF">PV09_01376</name>
</gene>
<feature type="transmembrane region" description="Helical" evidence="5">
    <location>
        <begin position="356"/>
        <end position="377"/>
    </location>
</feature>
<dbReference type="InterPro" id="IPR036259">
    <property type="entry name" value="MFS_trans_sf"/>
</dbReference>
<keyword evidence="4 5" id="KW-0472">Membrane</keyword>
<dbReference type="PANTHER" id="PTHR23502">
    <property type="entry name" value="MAJOR FACILITATOR SUPERFAMILY"/>
    <property type="match status" value="1"/>
</dbReference>
<dbReference type="SUPFAM" id="SSF103473">
    <property type="entry name" value="MFS general substrate transporter"/>
    <property type="match status" value="1"/>
</dbReference>
<dbReference type="RefSeq" id="XP_016218343.1">
    <property type="nucleotide sequence ID" value="XM_016354248.1"/>
</dbReference>
<feature type="transmembrane region" description="Helical" evidence="5">
    <location>
        <begin position="79"/>
        <end position="96"/>
    </location>
</feature>
<accession>A0A0D2BB36</accession>
<dbReference type="PROSITE" id="PS50850">
    <property type="entry name" value="MFS"/>
    <property type="match status" value="1"/>
</dbReference>
<protein>
    <recommendedName>
        <fullName evidence="6">Major facilitator superfamily (MFS) profile domain-containing protein</fullName>
    </recommendedName>
</protein>
<sequence>MATQNAEKATHNKNFASELDETTGVFVVQKQERSYSDDDSSLSGRGQLKTTADGKTVLIPQPSDDPRDPLNWSWLKKHAVFFSLLPGCFLTDWVITYGTTMFVQQVPSFHKSPKSISNSISGAIFMQGPGGLLAVPLAQRYGRLPVLFWSQLLTFIVTIGAAGAGNYAGFTACRTLQGFFAASPQVIGLSMIHDMFYFHERARKVNIWAFCFLLGPYMGPFISQWIAMKLSWRENFYVLAGLFGFSVICVILLGDETLYDREKTKCETARHPVVERLYRLTGIAGVRDCEGRPGLWEVTQDLFSLLLRPYLLLPTFGFVTWITMWTIGIVSTITLFTKPPPQATPPGYGFSETASALIYIAPMVGTVMAEFWGHWFNDFLQNRYIKKHGGQYKPENRLWGVYPAWIIGVAGLVTFGETLQHHKHWIGLAFGWGMNCFSTLGTTTAISAYILDVLPQHAALASAWINAFRTIGGFCVTYFQSDWAAKNGPAVTFGCQAAIVAFFILSIIATQVKGASWRIKFPAPQTSRTY</sequence>
<dbReference type="GO" id="GO:0005886">
    <property type="term" value="C:plasma membrane"/>
    <property type="evidence" value="ECO:0007669"/>
    <property type="project" value="TreeGrafter"/>
</dbReference>
<dbReference type="AlphaFoldDB" id="A0A0D2BB36"/>
<feature type="transmembrane region" description="Helical" evidence="5">
    <location>
        <begin position="398"/>
        <end position="416"/>
    </location>
</feature>
<dbReference type="HOGENOM" id="CLU_008455_13_8_1"/>
<feature type="transmembrane region" description="Helical" evidence="5">
    <location>
        <begin position="491"/>
        <end position="510"/>
    </location>
</feature>
<organism evidence="7 8">
    <name type="scientific">Verruconis gallopava</name>
    <dbReference type="NCBI Taxonomy" id="253628"/>
    <lineage>
        <taxon>Eukaryota</taxon>
        <taxon>Fungi</taxon>
        <taxon>Dikarya</taxon>
        <taxon>Ascomycota</taxon>
        <taxon>Pezizomycotina</taxon>
        <taxon>Dothideomycetes</taxon>
        <taxon>Pleosporomycetidae</taxon>
        <taxon>Venturiales</taxon>
        <taxon>Sympoventuriaceae</taxon>
        <taxon>Verruconis</taxon>
    </lineage>
</organism>
<dbReference type="GeneID" id="27309349"/>
<feature type="transmembrane region" description="Helical" evidence="5">
    <location>
        <begin position="428"/>
        <end position="451"/>
    </location>
</feature>
<keyword evidence="3 5" id="KW-1133">Transmembrane helix</keyword>
<dbReference type="InParanoid" id="A0A0D2BB36"/>
<comment type="subcellular location">
    <subcellularLocation>
        <location evidence="1">Membrane</location>
        <topology evidence="1">Multi-pass membrane protein</topology>
    </subcellularLocation>
</comment>
<keyword evidence="2 5" id="KW-0812">Transmembrane</keyword>
<evidence type="ECO:0000256" key="4">
    <source>
        <dbReference type="ARBA" id="ARBA00023136"/>
    </source>
</evidence>
<dbReference type="PANTHER" id="PTHR23502:SF159">
    <property type="entry name" value="TRANSPORTER, PUTATIVE (AFU_ORTHOLOGUE AFUA_4G14230)-RELATED"/>
    <property type="match status" value="1"/>
</dbReference>
<dbReference type="Gene3D" id="1.20.1720.10">
    <property type="entry name" value="Multidrug resistance protein D"/>
    <property type="match status" value="1"/>
</dbReference>
<dbReference type="OrthoDB" id="2533084at2759"/>
<dbReference type="VEuPathDB" id="FungiDB:PV09_01376"/>
<feature type="transmembrane region" description="Helical" evidence="5">
    <location>
        <begin position="458"/>
        <end position="479"/>
    </location>
</feature>
<evidence type="ECO:0000256" key="1">
    <source>
        <dbReference type="ARBA" id="ARBA00004141"/>
    </source>
</evidence>
<evidence type="ECO:0000313" key="7">
    <source>
        <dbReference type="EMBL" id="KIW08474.1"/>
    </source>
</evidence>
<evidence type="ECO:0000256" key="2">
    <source>
        <dbReference type="ARBA" id="ARBA00022692"/>
    </source>
</evidence>
<feature type="transmembrane region" description="Helical" evidence="5">
    <location>
        <begin position="310"/>
        <end position="336"/>
    </location>
</feature>
<reference evidence="7 8" key="1">
    <citation type="submission" date="2015-01" db="EMBL/GenBank/DDBJ databases">
        <title>The Genome Sequence of Ochroconis gallopava CBS43764.</title>
        <authorList>
            <consortium name="The Broad Institute Genomics Platform"/>
            <person name="Cuomo C."/>
            <person name="de Hoog S."/>
            <person name="Gorbushina A."/>
            <person name="Stielow B."/>
            <person name="Teixiera M."/>
            <person name="Abouelleil A."/>
            <person name="Chapman S.B."/>
            <person name="Priest M."/>
            <person name="Young S.K."/>
            <person name="Wortman J."/>
            <person name="Nusbaum C."/>
            <person name="Birren B."/>
        </authorList>
    </citation>
    <scope>NUCLEOTIDE SEQUENCE [LARGE SCALE GENOMIC DNA]</scope>
    <source>
        <strain evidence="7 8">CBS 43764</strain>
    </source>
</reference>
<dbReference type="GO" id="GO:0022857">
    <property type="term" value="F:transmembrane transporter activity"/>
    <property type="evidence" value="ECO:0007669"/>
    <property type="project" value="InterPro"/>
</dbReference>
<evidence type="ECO:0000256" key="3">
    <source>
        <dbReference type="ARBA" id="ARBA00022989"/>
    </source>
</evidence>
<dbReference type="Pfam" id="PF07690">
    <property type="entry name" value="MFS_1"/>
    <property type="match status" value="1"/>
</dbReference>
<feature type="transmembrane region" description="Helical" evidence="5">
    <location>
        <begin position="147"/>
        <end position="170"/>
    </location>
</feature>
<proteinExistence type="predicted"/>
<dbReference type="Proteomes" id="UP000053259">
    <property type="component" value="Unassembled WGS sequence"/>
</dbReference>
<dbReference type="InterPro" id="IPR020846">
    <property type="entry name" value="MFS_dom"/>
</dbReference>
<feature type="domain" description="Major facilitator superfamily (MFS) profile" evidence="6">
    <location>
        <begin position="80"/>
        <end position="513"/>
    </location>
</feature>
<evidence type="ECO:0000259" key="6">
    <source>
        <dbReference type="PROSITE" id="PS50850"/>
    </source>
</evidence>
<feature type="transmembrane region" description="Helical" evidence="5">
    <location>
        <begin position="235"/>
        <end position="254"/>
    </location>
</feature>
<feature type="transmembrane region" description="Helical" evidence="5">
    <location>
        <begin position="205"/>
        <end position="223"/>
    </location>
</feature>
<name>A0A0D2BB36_9PEZI</name>
<dbReference type="STRING" id="253628.A0A0D2BB36"/>
<keyword evidence="8" id="KW-1185">Reference proteome</keyword>
<dbReference type="EMBL" id="KN847531">
    <property type="protein sequence ID" value="KIW08474.1"/>
    <property type="molecule type" value="Genomic_DNA"/>
</dbReference>
<evidence type="ECO:0000313" key="8">
    <source>
        <dbReference type="Proteomes" id="UP000053259"/>
    </source>
</evidence>
<dbReference type="InterPro" id="IPR011701">
    <property type="entry name" value="MFS"/>
</dbReference>
<dbReference type="Gene3D" id="1.20.1250.20">
    <property type="entry name" value="MFS general substrate transporter like domains"/>
    <property type="match status" value="1"/>
</dbReference>